<evidence type="ECO:0000256" key="1">
    <source>
        <dbReference type="SAM" id="MobiDB-lite"/>
    </source>
</evidence>
<organism evidence="3">
    <name type="scientific">Siphoviridae sp. ctoOf8</name>
    <dbReference type="NCBI Taxonomy" id="2825668"/>
    <lineage>
        <taxon>Viruses</taxon>
        <taxon>Duplodnaviria</taxon>
        <taxon>Heunggongvirae</taxon>
        <taxon>Uroviricota</taxon>
        <taxon>Caudoviricetes</taxon>
    </lineage>
</organism>
<evidence type="ECO:0000313" key="3">
    <source>
        <dbReference type="EMBL" id="DAE17803.1"/>
    </source>
</evidence>
<dbReference type="Pfam" id="PF20378">
    <property type="entry name" value="DUF6673"/>
    <property type="match status" value="1"/>
</dbReference>
<sequence length="137" mass="16151">MSKMKFNEVELELDLMDADIMEKYEYEIQKVVSDIQEPNQYKGKTTAQGMRLQCRYVNDFFDRLFGAGTASKLFEGSNNIEKHMEAFGMATNMAKQVSDRTFEIMNKYGPQRIQNREERRAGKRNNKKKFAAQQNRW</sequence>
<feature type="compositionally biased region" description="Basic residues" evidence="1">
    <location>
        <begin position="121"/>
        <end position="130"/>
    </location>
</feature>
<evidence type="ECO:0000259" key="2">
    <source>
        <dbReference type="Pfam" id="PF20378"/>
    </source>
</evidence>
<feature type="region of interest" description="Disordered" evidence="1">
    <location>
        <begin position="107"/>
        <end position="137"/>
    </location>
</feature>
<proteinExistence type="predicted"/>
<dbReference type="EMBL" id="BK015646">
    <property type="protein sequence ID" value="DAE17803.1"/>
    <property type="molecule type" value="Genomic_DNA"/>
</dbReference>
<protein>
    <submittedName>
        <fullName evidence="3">Tail assembly chaperone</fullName>
    </submittedName>
</protein>
<accession>A0A8S5QG07</accession>
<name>A0A8S5QG07_9CAUD</name>
<feature type="domain" description="DUF6673" evidence="2">
    <location>
        <begin position="4"/>
        <end position="117"/>
    </location>
</feature>
<dbReference type="InterPro" id="IPR046655">
    <property type="entry name" value="DUF6673"/>
</dbReference>
<reference evidence="3" key="1">
    <citation type="journal article" date="2021" name="Proc. Natl. Acad. Sci. U.S.A.">
        <title>A Catalog of Tens of Thousands of Viruses from Human Metagenomes Reveals Hidden Associations with Chronic Diseases.</title>
        <authorList>
            <person name="Tisza M.J."/>
            <person name="Buck C.B."/>
        </authorList>
    </citation>
    <scope>NUCLEOTIDE SEQUENCE</scope>
    <source>
        <strain evidence="3">CtoOf8</strain>
    </source>
</reference>